<accession>A0A1K0GJV0</accession>
<dbReference type="Proteomes" id="UP000179920">
    <property type="component" value="Chromosome II"/>
</dbReference>
<evidence type="ECO:0000259" key="8">
    <source>
        <dbReference type="PROSITE" id="PS50237"/>
    </source>
</evidence>
<dbReference type="OrthoDB" id="8068875at2759"/>
<evidence type="ECO:0000313" key="10">
    <source>
        <dbReference type="EMBL" id="SYW75894.1"/>
    </source>
</evidence>
<dbReference type="InterPro" id="IPR000569">
    <property type="entry name" value="HECT_dom"/>
</dbReference>
<keyword evidence="4" id="KW-0808">Transferase</keyword>
<keyword evidence="12" id="KW-1185">Reference proteome</keyword>
<evidence type="ECO:0000256" key="2">
    <source>
        <dbReference type="ARBA" id="ARBA00004906"/>
    </source>
</evidence>
<dbReference type="SMART" id="SM00119">
    <property type="entry name" value="HECTc"/>
    <property type="match status" value="1"/>
</dbReference>
<dbReference type="GO" id="GO:0006511">
    <property type="term" value="P:ubiquitin-dependent protein catabolic process"/>
    <property type="evidence" value="ECO:0007669"/>
    <property type="project" value="TreeGrafter"/>
</dbReference>
<sequence length="1012" mass="109534">MDGKQQAARPVWGAKKSLAAPTAPTPSPTSASSSSSSSAFPPLSSPQATRPSSRSTPHSYSSPSTSSLISPSTFNPYPTRRQELAQRAATNSTRKRSHITRSDPSTSRIHSLLDFDDSDDILMLDETVADEEEGEVSSRGATMSSIVFRDLSASSSVGASRSSSPWQQGRMSAGLAMFASTSFGGEPLRVLANVDQELGAAHMGPRIYKRHNQKHVRNRVRAKIDAFHTLNASPPAPMVKAQESSGGRTLGGSSSVLTAEDTKKLRSLDLQKLVDECRRCHALSAIQKRVGPDTTPITLSSDAVSPTTILLAAVQARIADPRIWSTSTETTDPILSDDLLPSGLQQPRIDFSALPHPLVSQMRHSVLQGLSQLLQTIVESSRTDLINTLSHLLSLHPLRSTSASLPELRPTLQRLFLQVLDTFRQPNTAFSPPLELLSAVLHRPTTECGDLLVDLIGELVGVCGQQMSSNPTILSESQDKTLVSASCFLSLCFALNATRPASVRLPAHAFYCTVLDLAPFLEHFVHYAASLARPGAVGAGLAEFNICRSPFLLSLGAKVRMLQLENEIRLSRSPSRDSSTPQRFSLPNSDAELVLLPSSLNLRVERDAAWDQSRALFLQLLESDFVGVRGLRVEFAGEQAADGGGPAREWFATFASRWDSHRSVVGSHGWFILLSGARMEEGEEREAEDTAAFLGLLLALASLHTAKLTLPFKLPSVAFKVATASDVEGLVLTPVDLEFLDATLAKSLQAVLDWVPRHTTQVETEEKAFDSTFSLTWSTSITTADGGVQTIDLVPGGRHRSVKLSERKEFVSKLIWRVLIGSVKKQVHAFREAWQTIMPSTWLLEKTAGAESATEILSRGGLALSLFSSEEIGQAILSTPTSSSSAMSMPLDVADIRGATDVITPSNSAGRTEGGGVAGWFWDLWTALDATHQRRLLAFITGAEDLPATGARGIGLRIHLVPTDRKEDARLWPLPWSSTCTSTLFLPTYPSEALLGEKVRIAIEHYQGFGLR</sequence>
<comment type="pathway">
    <text evidence="2">Protein modification; protein ubiquitination.</text>
</comment>
<feature type="compositionally biased region" description="Low complexity" evidence="7">
    <location>
        <begin position="17"/>
        <end position="73"/>
    </location>
</feature>
<dbReference type="EMBL" id="ULHB01000012">
    <property type="protein sequence ID" value="SYW75894.1"/>
    <property type="molecule type" value="Genomic_DNA"/>
</dbReference>
<dbReference type="EC" id="2.3.2.26" evidence="3"/>
<evidence type="ECO:0000313" key="12">
    <source>
        <dbReference type="Proteomes" id="UP000658997"/>
    </source>
</evidence>
<organism evidence="9 11">
    <name type="scientific">Ustilago bromivora</name>
    <dbReference type="NCBI Taxonomy" id="307758"/>
    <lineage>
        <taxon>Eukaryota</taxon>
        <taxon>Fungi</taxon>
        <taxon>Dikarya</taxon>
        <taxon>Basidiomycota</taxon>
        <taxon>Ustilaginomycotina</taxon>
        <taxon>Ustilaginomycetes</taxon>
        <taxon>Ustilaginales</taxon>
        <taxon>Ustilaginaceae</taxon>
        <taxon>Ustilago</taxon>
    </lineage>
</organism>
<evidence type="ECO:0000256" key="6">
    <source>
        <dbReference type="PROSITE-ProRule" id="PRU00104"/>
    </source>
</evidence>
<feature type="compositionally biased region" description="Low complexity" evidence="7">
    <location>
        <begin position="244"/>
        <end position="254"/>
    </location>
</feature>
<dbReference type="EMBL" id="LT558118">
    <property type="protein sequence ID" value="SAM72701.1"/>
    <property type="molecule type" value="Genomic_DNA"/>
</dbReference>
<dbReference type="SUPFAM" id="SSF56204">
    <property type="entry name" value="Hect, E3 ligase catalytic domain"/>
    <property type="match status" value="1"/>
</dbReference>
<dbReference type="Pfam" id="PF00632">
    <property type="entry name" value="HECT"/>
    <property type="match status" value="2"/>
</dbReference>
<evidence type="ECO:0000313" key="9">
    <source>
        <dbReference type="EMBL" id="SAM72701.1"/>
    </source>
</evidence>
<dbReference type="PROSITE" id="PS50237">
    <property type="entry name" value="HECT"/>
    <property type="match status" value="1"/>
</dbReference>
<reference evidence="11" key="1">
    <citation type="submission" date="2016-04" db="EMBL/GenBank/DDBJ databases">
        <authorList>
            <person name="Guldener U."/>
            <person name="Guldener U."/>
        </authorList>
    </citation>
    <scope>NUCLEOTIDE SEQUENCE [LARGE SCALE GENOMIC DNA]</scope>
    <source>
        <strain evidence="11">UB2112</strain>
    </source>
</reference>
<keyword evidence="5 6" id="KW-0833">Ubl conjugation pathway</keyword>
<feature type="domain" description="HECT" evidence="8">
    <location>
        <begin position="623"/>
        <end position="1012"/>
    </location>
</feature>
<dbReference type="Gene3D" id="3.90.1750.10">
    <property type="entry name" value="Hect, E3 ligase catalytic domains"/>
    <property type="match status" value="1"/>
</dbReference>
<dbReference type="GO" id="GO:0005737">
    <property type="term" value="C:cytoplasm"/>
    <property type="evidence" value="ECO:0007669"/>
    <property type="project" value="TreeGrafter"/>
</dbReference>
<evidence type="ECO:0000313" key="11">
    <source>
        <dbReference type="Proteomes" id="UP000179920"/>
    </source>
</evidence>
<protein>
    <recommendedName>
        <fullName evidence="3">HECT-type E3 ubiquitin transferase</fullName>
        <ecNumber evidence="3">2.3.2.26</ecNumber>
    </recommendedName>
</protein>
<dbReference type="Gene3D" id="3.30.2410.10">
    <property type="entry name" value="Hect, E3 ligase catalytic domain"/>
    <property type="match status" value="1"/>
</dbReference>
<dbReference type="InterPro" id="IPR050409">
    <property type="entry name" value="E3_ubiq-protein_ligase"/>
</dbReference>
<reference evidence="9" key="2">
    <citation type="submission" date="2016-04" db="EMBL/GenBank/DDBJ databases">
        <authorList>
            <person name="Evans L.H."/>
            <person name="Alamgir A."/>
            <person name="Owens N."/>
            <person name="Weber N.D."/>
            <person name="Virtaneva K."/>
            <person name="Barbian K."/>
            <person name="Babar A."/>
            <person name="Rosenke K."/>
        </authorList>
    </citation>
    <scope>NUCLEOTIDE SEQUENCE</scope>
    <source>
        <strain evidence="9">UB2112</strain>
    </source>
</reference>
<dbReference type="GO" id="GO:0061630">
    <property type="term" value="F:ubiquitin protein ligase activity"/>
    <property type="evidence" value="ECO:0007669"/>
    <property type="project" value="UniProtKB-EC"/>
</dbReference>
<feature type="region of interest" description="Disordered" evidence="7">
    <location>
        <begin position="1"/>
        <end position="111"/>
    </location>
</feature>
<evidence type="ECO:0000256" key="5">
    <source>
        <dbReference type="ARBA" id="ARBA00022786"/>
    </source>
</evidence>
<dbReference type="InterPro" id="IPR035983">
    <property type="entry name" value="Hect_E3_ubiquitin_ligase"/>
</dbReference>
<dbReference type="AlphaFoldDB" id="A0A1K0GJV0"/>
<feature type="region of interest" description="Disordered" evidence="7">
    <location>
        <begin position="231"/>
        <end position="254"/>
    </location>
</feature>
<evidence type="ECO:0000256" key="7">
    <source>
        <dbReference type="SAM" id="MobiDB-lite"/>
    </source>
</evidence>
<dbReference type="Gene3D" id="3.30.2160.10">
    <property type="entry name" value="Hect, E3 ligase catalytic domain"/>
    <property type="match status" value="1"/>
</dbReference>
<dbReference type="PANTHER" id="PTHR11254:SF444">
    <property type="entry name" value="HECT DOMAIN CONTAINING UBIQUITIN LIGASE"/>
    <property type="match status" value="1"/>
</dbReference>
<dbReference type="GO" id="GO:0016567">
    <property type="term" value="P:protein ubiquitination"/>
    <property type="evidence" value="ECO:0007669"/>
    <property type="project" value="TreeGrafter"/>
</dbReference>
<dbReference type="PANTHER" id="PTHR11254">
    <property type="entry name" value="HECT DOMAIN UBIQUITIN-PROTEIN LIGASE"/>
    <property type="match status" value="1"/>
</dbReference>
<comment type="catalytic activity">
    <reaction evidence="1">
        <text>S-ubiquitinyl-[E2 ubiquitin-conjugating enzyme]-L-cysteine + [acceptor protein]-L-lysine = [E2 ubiquitin-conjugating enzyme]-L-cysteine + N(6)-ubiquitinyl-[acceptor protein]-L-lysine.</text>
        <dbReference type="EC" id="2.3.2.26"/>
    </reaction>
</comment>
<gene>
    <name evidence="10" type="ORF">UBRO2_01049</name>
    <name evidence="9" type="ORF">UBRO_00135</name>
</gene>
<reference evidence="10" key="3">
    <citation type="submission" date="2018-08" db="EMBL/GenBank/DDBJ databases">
        <authorList>
            <person name="Guldener U."/>
        </authorList>
    </citation>
    <scope>NUCLEOTIDE SEQUENCE</scope>
    <source>
        <strain evidence="10">UB2</strain>
    </source>
</reference>
<evidence type="ECO:0000256" key="4">
    <source>
        <dbReference type="ARBA" id="ARBA00022679"/>
    </source>
</evidence>
<evidence type="ECO:0000256" key="3">
    <source>
        <dbReference type="ARBA" id="ARBA00012485"/>
    </source>
</evidence>
<name>A0A1K0GJV0_9BASI</name>
<dbReference type="Proteomes" id="UP000658997">
    <property type="component" value="Unassembled WGS sequence"/>
</dbReference>
<feature type="active site" description="Glycyl thioester intermediate" evidence="6">
    <location>
        <position position="980"/>
    </location>
</feature>
<proteinExistence type="predicted"/>
<evidence type="ECO:0000256" key="1">
    <source>
        <dbReference type="ARBA" id="ARBA00000885"/>
    </source>
</evidence>